<dbReference type="CDD" id="cd07344">
    <property type="entry name" value="M48_yhfN_like"/>
    <property type="match status" value="1"/>
</dbReference>
<dbReference type="InterPro" id="IPR002725">
    <property type="entry name" value="YgjP-like_metallopeptidase"/>
</dbReference>
<dbReference type="Gene3D" id="3.30.2010.10">
    <property type="entry name" value="Metalloproteases ('zincins'), catalytic domain"/>
    <property type="match status" value="1"/>
</dbReference>
<evidence type="ECO:0000259" key="1">
    <source>
        <dbReference type="Pfam" id="PF01863"/>
    </source>
</evidence>
<dbReference type="GeneID" id="23115668"/>
<dbReference type="EMBL" id="CACRTF010000014">
    <property type="protein sequence ID" value="VYT26439.1"/>
    <property type="molecule type" value="Genomic_DNA"/>
</dbReference>
<name>A0A6N2V7P1_9FIRM</name>
<protein>
    <recommendedName>
        <fullName evidence="1">YgjP-like metallopeptidase domain-containing protein</fullName>
    </recommendedName>
</protein>
<gene>
    <name evidence="2" type="ORF">CBLFYP116_02570</name>
</gene>
<evidence type="ECO:0000313" key="2">
    <source>
        <dbReference type="EMBL" id="VYT26439.1"/>
    </source>
</evidence>
<dbReference type="InterPro" id="IPR053136">
    <property type="entry name" value="UTP_pyrophosphatase-like"/>
</dbReference>
<accession>A0A6N2V7P1</accession>
<feature type="domain" description="YgjP-like metallopeptidase" evidence="1">
    <location>
        <begin position="20"/>
        <end position="227"/>
    </location>
</feature>
<dbReference type="RefSeq" id="WP_002566177.1">
    <property type="nucleotide sequence ID" value="NZ_CACRTF010000014.1"/>
</dbReference>
<dbReference type="AlphaFoldDB" id="A0A6N2V7P1"/>
<sequence>MDEIQIGNMSIAVTKKNIKNMYIRVLPPDGKVQITVPYSAGDDAIRMFAVSRISWIKKQRANFEAQARQTKRQYVTGETYYVWGRRYRLDVQYSNVRNGVSLTDGRLILQVRPESTTEQRERVLNDWYRNQLKNKLPEVIQKCEQVVGVHASEWKVKNMRTKWGTCNIDQKRIWINLQLAKKTPECLVYVVTHELVHLLERNHNEQFQKYMDIFLPEWRIVKEKLNQQMLDYMSE</sequence>
<reference evidence="2" key="1">
    <citation type="submission" date="2019-11" db="EMBL/GenBank/DDBJ databases">
        <authorList>
            <person name="Feng L."/>
        </authorList>
    </citation>
    <scope>NUCLEOTIDE SEQUENCE</scope>
    <source>
        <strain evidence="2">CbolteaeLFYP116</strain>
    </source>
</reference>
<dbReference type="PANTHER" id="PTHR30399">
    <property type="entry name" value="UNCHARACTERIZED PROTEIN YGJP"/>
    <property type="match status" value="1"/>
</dbReference>
<dbReference type="PANTHER" id="PTHR30399:SF1">
    <property type="entry name" value="UTP PYROPHOSPHATASE"/>
    <property type="match status" value="1"/>
</dbReference>
<dbReference type="Pfam" id="PF01863">
    <property type="entry name" value="YgjP-like"/>
    <property type="match status" value="1"/>
</dbReference>
<organism evidence="2">
    <name type="scientific">Enterocloster bolteae</name>
    <dbReference type="NCBI Taxonomy" id="208479"/>
    <lineage>
        <taxon>Bacteria</taxon>
        <taxon>Bacillati</taxon>
        <taxon>Bacillota</taxon>
        <taxon>Clostridia</taxon>
        <taxon>Lachnospirales</taxon>
        <taxon>Lachnospiraceae</taxon>
        <taxon>Enterocloster</taxon>
    </lineage>
</organism>
<proteinExistence type="predicted"/>